<feature type="region of interest" description="Disordered" evidence="6">
    <location>
        <begin position="991"/>
        <end position="1016"/>
    </location>
</feature>
<keyword evidence="8" id="KW-1185">Reference proteome</keyword>
<dbReference type="Pfam" id="PF00982">
    <property type="entry name" value="Glyco_transf_20"/>
    <property type="match status" value="1"/>
</dbReference>
<dbReference type="InterPro" id="IPR023214">
    <property type="entry name" value="HAD_sf"/>
</dbReference>
<comment type="similarity">
    <text evidence="1">In the N-terminal section; belongs to the glycosyltransferase 20 family.</text>
</comment>
<dbReference type="Gene3D" id="3.30.70.1020">
    <property type="entry name" value="Trehalose-6-phosphate phosphatase related protein, domain 2"/>
    <property type="match status" value="1"/>
</dbReference>
<feature type="compositionally biased region" description="Acidic residues" evidence="6">
    <location>
        <begin position="1004"/>
        <end position="1016"/>
    </location>
</feature>
<dbReference type="InterPro" id="IPR001830">
    <property type="entry name" value="Glyco_trans_20"/>
</dbReference>
<evidence type="ECO:0000256" key="3">
    <source>
        <dbReference type="ARBA" id="ARBA00022676"/>
    </source>
</evidence>
<sequence>MADGLGGETENLVDQENPISPIQRQSSGVQNRDSNVPSSRVDRLLLQRLRKSQSGTALYGDSQQAAEDFQEPSVYQTYESASQQRLIVVANRLPVSAVRESNGSWSLQVSAGGLVSALMGVSSFRTCWIGWPGVYVPEGPERDALTAALAKECYVPVYLDPKIVDLHYNGFCNSVLWQLFHYVPLNMDSKLSETRTLQFQWAAHQSANQRFADIVLQNYSAGDVVWVQDYHLMLLPAMLKSRAPKMKVGWFLHTPFPSSEIYRTLPVREEVLRAVLKADLIGFHTYDYARHFVSACTRILGLEGTPEGVEDNGSLTRVAAFPIGIDPERFAQALEKPSVKAHIAQLLNRYAGRKVMLGVDRLDMIKGIPQKLLAFEKFLEEHPQWRDKVLLVQIAVPSRTDVPEYQRLRSMVHEVVGRINGHYGTLTHVPIHHLDRQLAFHELCALYAVTDIALVTSLRDGMNLVSYEYVACQSDNAGVLVLSEFAGAAQSLGAGAILVNPWNITDMAAAIEDALTMSDQERRERHRQNYMHVTIHTSQTWADTFISELNDTHVEAELRTKHIPPQLDTQEAVRHYGQSKRRLLVLGYNATLTTAVEAPRQPKRHFDQIKVLSRLQSASVTASALTRVNPRVYDSVAALCDSPNTTVVVFSGSDKQKLEETFGKLNVWLAAENGIFMRPPGGEWSTLLEVAKKEWMESVQLVFDYFCERTPRSFVELRKTSVVWNYKYADVEFGRLQARDLLQHLWTGPISNAPVDIVQGAKSVEVRPVGISKGLAMSRIINAIAARSAQEAVQYDFVLVAGHFLVRDENIFTFFEGQSLKVAETYTAHHHKDKAATLHVVPEYEDSEDIPASNSGASDSNSTLPIPRARQAFIPRGSSDGDPPLAGASQQTHLQLPSPTAASQLYGSLPKWGGHFLNPHYGHSARASSLSDTDGLHSSGSLSNEGPPAVPLDLPPKHLYTCTVGRNRSQARYFLNGSSEVGALLAELAGFGPQSRNSNQQTEEPPDIEEEPDESE</sequence>
<evidence type="ECO:0000256" key="5">
    <source>
        <dbReference type="ARBA" id="ARBA00048039"/>
    </source>
</evidence>
<evidence type="ECO:0000256" key="4">
    <source>
        <dbReference type="ARBA" id="ARBA00022679"/>
    </source>
</evidence>
<dbReference type="CDD" id="cd03788">
    <property type="entry name" value="GT20_TPS"/>
    <property type="match status" value="1"/>
</dbReference>
<evidence type="ECO:0000256" key="1">
    <source>
        <dbReference type="ARBA" id="ARBA00005409"/>
    </source>
</evidence>
<dbReference type="InterPro" id="IPR036412">
    <property type="entry name" value="HAD-like_sf"/>
</dbReference>
<dbReference type="SUPFAM" id="SSF56784">
    <property type="entry name" value="HAD-like"/>
    <property type="match status" value="1"/>
</dbReference>
<name>A0ABP1FWJ6_9CHLO</name>
<dbReference type="NCBIfam" id="TIGR02400">
    <property type="entry name" value="trehalose_OtsA"/>
    <property type="match status" value="1"/>
</dbReference>
<evidence type="ECO:0000256" key="6">
    <source>
        <dbReference type="SAM" id="MobiDB-lite"/>
    </source>
</evidence>
<gene>
    <name evidence="7" type="primary">g6930</name>
    <name evidence="7" type="ORF">VP750_LOCUS5929</name>
</gene>
<dbReference type="Proteomes" id="UP001497392">
    <property type="component" value="Unassembled WGS sequence"/>
</dbReference>
<dbReference type="InterPro" id="IPR003337">
    <property type="entry name" value="Trehalose_PPase"/>
</dbReference>
<dbReference type="EMBL" id="CAXHTA020000010">
    <property type="protein sequence ID" value="CAL5224270.1"/>
    <property type="molecule type" value="Genomic_DNA"/>
</dbReference>
<reference evidence="7 8" key="1">
    <citation type="submission" date="2024-06" db="EMBL/GenBank/DDBJ databases">
        <authorList>
            <person name="Kraege A."/>
            <person name="Thomma B."/>
        </authorList>
    </citation>
    <scope>NUCLEOTIDE SEQUENCE [LARGE SCALE GENOMIC DNA]</scope>
</reference>
<feature type="compositionally biased region" description="Polar residues" evidence="6">
    <location>
        <begin position="926"/>
        <end position="944"/>
    </location>
</feature>
<comment type="catalytic activity">
    <reaction evidence="5">
        <text>D-glucose 6-phosphate + UDP-alpha-D-glucose = alpha,alpha-trehalose 6-phosphate + UDP + H(+)</text>
        <dbReference type="Rhea" id="RHEA:18889"/>
        <dbReference type="ChEBI" id="CHEBI:15378"/>
        <dbReference type="ChEBI" id="CHEBI:58223"/>
        <dbReference type="ChEBI" id="CHEBI:58429"/>
        <dbReference type="ChEBI" id="CHEBI:58885"/>
        <dbReference type="ChEBI" id="CHEBI:61548"/>
        <dbReference type="EC" id="2.4.1.15"/>
    </reaction>
</comment>
<protein>
    <recommendedName>
        <fullName evidence="2">alpha,alpha-trehalose-phosphate synthase (UDP-forming)</fullName>
        <ecNumber evidence="2">2.4.1.15</ecNumber>
    </recommendedName>
</protein>
<proteinExistence type="inferred from homology"/>
<comment type="caution">
    <text evidence="7">The sequence shown here is derived from an EMBL/GenBank/DDBJ whole genome shotgun (WGS) entry which is preliminary data.</text>
</comment>
<feature type="region of interest" description="Disordered" evidence="6">
    <location>
        <begin position="925"/>
        <end position="953"/>
    </location>
</feature>
<keyword evidence="3" id="KW-0328">Glycosyltransferase</keyword>
<feature type="compositionally biased region" description="Polar residues" evidence="6">
    <location>
        <begin position="852"/>
        <end position="864"/>
    </location>
</feature>
<dbReference type="Pfam" id="PF02358">
    <property type="entry name" value="Trehalose_PPase"/>
    <property type="match status" value="1"/>
</dbReference>
<dbReference type="EC" id="2.4.1.15" evidence="2"/>
<keyword evidence="4" id="KW-0808">Transferase</keyword>
<evidence type="ECO:0000313" key="7">
    <source>
        <dbReference type="EMBL" id="CAL5224270.1"/>
    </source>
</evidence>
<dbReference type="PANTHER" id="PTHR10788:SF106">
    <property type="entry name" value="BCDNA.GH08860"/>
    <property type="match status" value="1"/>
</dbReference>
<dbReference type="Gene3D" id="3.40.50.1000">
    <property type="entry name" value="HAD superfamily/HAD-like"/>
    <property type="match status" value="1"/>
</dbReference>
<dbReference type="SUPFAM" id="SSF53756">
    <property type="entry name" value="UDP-Glycosyltransferase/glycogen phosphorylase"/>
    <property type="match status" value="1"/>
</dbReference>
<dbReference type="InterPro" id="IPR012766">
    <property type="entry name" value="Trehalose_OtsA"/>
</dbReference>
<feature type="region of interest" description="Disordered" evidence="6">
    <location>
        <begin position="845"/>
        <end position="896"/>
    </location>
</feature>
<dbReference type="PANTHER" id="PTHR10788">
    <property type="entry name" value="TREHALOSE-6-PHOSPHATE SYNTHASE"/>
    <property type="match status" value="1"/>
</dbReference>
<accession>A0ABP1FWJ6</accession>
<feature type="compositionally biased region" description="Polar residues" evidence="6">
    <location>
        <begin position="12"/>
        <end position="38"/>
    </location>
</feature>
<evidence type="ECO:0000313" key="8">
    <source>
        <dbReference type="Proteomes" id="UP001497392"/>
    </source>
</evidence>
<feature type="region of interest" description="Disordered" evidence="6">
    <location>
        <begin position="1"/>
        <end position="39"/>
    </location>
</feature>
<dbReference type="Gene3D" id="3.40.50.2000">
    <property type="entry name" value="Glycogen Phosphorylase B"/>
    <property type="match status" value="2"/>
</dbReference>
<evidence type="ECO:0000256" key="2">
    <source>
        <dbReference type="ARBA" id="ARBA00012538"/>
    </source>
</evidence>
<organism evidence="7 8">
    <name type="scientific">Coccomyxa viridis</name>
    <dbReference type="NCBI Taxonomy" id="1274662"/>
    <lineage>
        <taxon>Eukaryota</taxon>
        <taxon>Viridiplantae</taxon>
        <taxon>Chlorophyta</taxon>
        <taxon>core chlorophytes</taxon>
        <taxon>Trebouxiophyceae</taxon>
        <taxon>Trebouxiophyceae incertae sedis</taxon>
        <taxon>Coccomyxaceae</taxon>
        <taxon>Coccomyxa</taxon>
    </lineage>
</organism>